<evidence type="ECO:0000256" key="2">
    <source>
        <dbReference type="ARBA" id="ARBA00006057"/>
    </source>
</evidence>
<comment type="subcellular location">
    <subcellularLocation>
        <location evidence="1 10">Cytoplasm</location>
    </subcellularLocation>
</comment>
<keyword evidence="13" id="KW-1185">Reference proteome</keyword>
<comment type="function">
    <text evidence="10">Acts as an inhibitor of cap-dependent translation. Competes with eIF4G1 and EAP1 for binding to eIF4E and interferes with the formation of the eIF4F complex, inhibiting translation and stabilizing mRNA.</text>
</comment>
<dbReference type="GO" id="GO:0005737">
    <property type="term" value="C:cytoplasm"/>
    <property type="evidence" value="ECO:0007669"/>
    <property type="project" value="UniProtKB-SubCell"/>
</dbReference>
<evidence type="ECO:0000256" key="3">
    <source>
        <dbReference type="ARBA" id="ARBA00020270"/>
    </source>
</evidence>
<keyword evidence="7 10" id="KW-0810">Translation regulation</keyword>
<keyword evidence="4 10" id="KW-0963">Cytoplasm</keyword>
<accession>A0AA35JA52</accession>
<feature type="region of interest" description="Disordered" evidence="11">
    <location>
        <begin position="45"/>
        <end position="79"/>
    </location>
</feature>
<keyword evidence="6" id="KW-0597">Phosphoprotein</keyword>
<dbReference type="GO" id="GO:0003743">
    <property type="term" value="F:translation initiation factor activity"/>
    <property type="evidence" value="ECO:0007669"/>
    <property type="project" value="UniProtKB-KW"/>
</dbReference>
<evidence type="ECO:0000256" key="8">
    <source>
        <dbReference type="ARBA" id="ARBA00022917"/>
    </source>
</evidence>
<evidence type="ECO:0000256" key="6">
    <source>
        <dbReference type="ARBA" id="ARBA00022553"/>
    </source>
</evidence>
<reference evidence="12" key="1">
    <citation type="submission" date="2022-10" db="EMBL/GenBank/DDBJ databases">
        <authorList>
            <person name="Byrne P K."/>
        </authorList>
    </citation>
    <scope>NUCLEOTIDE SEQUENCE</scope>
    <source>
        <strain evidence="12">IFO1802</strain>
    </source>
</reference>
<dbReference type="EMBL" id="OX365910">
    <property type="protein sequence ID" value="CAI4052145.1"/>
    <property type="molecule type" value="Genomic_DNA"/>
</dbReference>
<keyword evidence="5 10" id="KW-0396">Initiation factor</keyword>
<dbReference type="GeneID" id="80927294"/>
<name>A0AA35JA52_SACK1</name>
<keyword evidence="8 10" id="KW-0648">Protein biosynthesis</keyword>
<dbReference type="AlphaFoldDB" id="A0AA35JA52"/>
<evidence type="ECO:0000256" key="10">
    <source>
        <dbReference type="RuleBase" id="RU363005"/>
    </source>
</evidence>
<gene>
    <name evidence="12" type="primary">SKDI15G4130</name>
    <name evidence="12" type="ORF">SKDI_15G4130</name>
</gene>
<evidence type="ECO:0000256" key="5">
    <source>
        <dbReference type="ARBA" id="ARBA00022540"/>
    </source>
</evidence>
<dbReference type="RefSeq" id="XP_056085268.1">
    <property type="nucleotide sequence ID" value="XM_056231451.1"/>
</dbReference>
<protein>
    <recommendedName>
        <fullName evidence="3 10">Cap-associated protein CAF20</fullName>
    </recommendedName>
</protein>
<feature type="compositionally biased region" description="Basic residues" evidence="11">
    <location>
        <begin position="49"/>
        <end position="72"/>
    </location>
</feature>
<evidence type="ECO:0000313" key="13">
    <source>
        <dbReference type="Proteomes" id="UP001162087"/>
    </source>
</evidence>
<dbReference type="InterPro" id="IPR031456">
    <property type="entry name" value="Caf20"/>
</dbReference>
<dbReference type="Proteomes" id="UP001162087">
    <property type="component" value="Chromosome 15"/>
</dbReference>
<evidence type="ECO:0000313" key="12">
    <source>
        <dbReference type="EMBL" id="CAI4052145.1"/>
    </source>
</evidence>
<comment type="similarity">
    <text evidence="2 10">Belongs to the CAF20 family.</text>
</comment>
<evidence type="ECO:0000256" key="11">
    <source>
        <dbReference type="SAM" id="MobiDB-lite"/>
    </source>
</evidence>
<evidence type="ECO:0000256" key="4">
    <source>
        <dbReference type="ARBA" id="ARBA00022490"/>
    </source>
</evidence>
<feature type="region of interest" description="Disordered" evidence="11">
    <location>
        <begin position="87"/>
        <end position="106"/>
    </location>
</feature>
<dbReference type="Pfam" id="PF17052">
    <property type="entry name" value="CAF20"/>
    <property type="match status" value="1"/>
</dbReference>
<proteinExistence type="inferred from homology"/>
<dbReference type="GO" id="GO:0008190">
    <property type="term" value="F:eukaryotic initiation factor 4E binding"/>
    <property type="evidence" value="ECO:0007669"/>
    <property type="project" value="InterPro"/>
</dbReference>
<organism evidence="12 13">
    <name type="scientific">Saccharomyces kudriavzevii (strain ATCC MYA-4449 / AS 2.2408 / CBS 8840 / NBRC 1802 / NCYC 2889)</name>
    <name type="common">Yeast</name>
    <dbReference type="NCBI Taxonomy" id="226230"/>
    <lineage>
        <taxon>Eukaryota</taxon>
        <taxon>Fungi</taxon>
        <taxon>Dikarya</taxon>
        <taxon>Ascomycota</taxon>
        <taxon>Saccharomycotina</taxon>
        <taxon>Saccharomycetes</taxon>
        <taxon>Saccharomycetales</taxon>
        <taxon>Saccharomycetaceae</taxon>
        <taxon>Saccharomyces</taxon>
    </lineage>
</organism>
<sequence length="163" mass="18408">MIKYTIDELFQLKPSITLEVNFDAVEFKAIIEKVKQLQHLKEEEFSTHHAGHFGRRRSSHHHGRPKIKHNKPKVTTDSDGWCTFEAKKKGSGEEDEDEVETTPVSTAPAVTIAQETLKVRPNNKNISSNRPADTRDIVADKPILGFNAFAALESEDEDEDEEA</sequence>
<evidence type="ECO:0000256" key="1">
    <source>
        <dbReference type="ARBA" id="ARBA00004496"/>
    </source>
</evidence>
<evidence type="ECO:0000256" key="9">
    <source>
        <dbReference type="ARBA" id="ARBA00023193"/>
    </source>
</evidence>
<dbReference type="GO" id="GO:0017148">
    <property type="term" value="P:negative regulation of translation"/>
    <property type="evidence" value="ECO:0007669"/>
    <property type="project" value="UniProtKB-UniRule"/>
</dbReference>
<evidence type="ECO:0000256" key="7">
    <source>
        <dbReference type="ARBA" id="ARBA00022845"/>
    </source>
</evidence>
<keyword evidence="9 10" id="KW-0652">Protein synthesis inhibitor</keyword>